<feature type="non-terminal residue" evidence="1">
    <location>
        <position position="611"/>
    </location>
</feature>
<accession>A0A9N9H8T0</accession>
<dbReference type="AlphaFoldDB" id="A0A9N9H8T0"/>
<evidence type="ECO:0000313" key="1">
    <source>
        <dbReference type="EMBL" id="CAG8657254.1"/>
    </source>
</evidence>
<dbReference type="EMBL" id="CAJVPI010003327">
    <property type="protein sequence ID" value="CAG8657254.1"/>
    <property type="molecule type" value="Genomic_DNA"/>
</dbReference>
<organism evidence="1 2">
    <name type="scientific">Paraglomus brasilianum</name>
    <dbReference type="NCBI Taxonomy" id="144538"/>
    <lineage>
        <taxon>Eukaryota</taxon>
        <taxon>Fungi</taxon>
        <taxon>Fungi incertae sedis</taxon>
        <taxon>Mucoromycota</taxon>
        <taxon>Glomeromycotina</taxon>
        <taxon>Glomeromycetes</taxon>
        <taxon>Paraglomerales</taxon>
        <taxon>Paraglomeraceae</taxon>
        <taxon>Paraglomus</taxon>
    </lineage>
</organism>
<reference evidence="1" key="1">
    <citation type="submission" date="2021-06" db="EMBL/GenBank/DDBJ databases">
        <authorList>
            <person name="Kallberg Y."/>
            <person name="Tangrot J."/>
            <person name="Rosling A."/>
        </authorList>
    </citation>
    <scope>NUCLEOTIDE SEQUENCE</scope>
    <source>
        <strain evidence="1">BR232B</strain>
    </source>
</reference>
<sequence length="611" mass="68874">MMDNVDPQEYEEFAAEYRANNHDAKDGEIILASLHRNKNSKVMNIHAPPKLYPESAQELAGCFCKSGGFLSFSGKSSVDMHLDEHPTPMGKKLVELFQKTNNFNILISFSGAGKTQAIFNVAMQNRGVFLMYIECKVEVVGEPTSDCNFAQLYEDIETVDNTTGLQNNDGKAEACHLISLEYTSWIFYLILLIRKIKDLTPHSYLPSQLNSGQESIAEIKSSLNIESKGNLDKLFQVASHKLSDILPHGSQLAIAIDKASTASKLFYPKFHNIHGNPCGLLTPMLEFLIPSRKIPVVIAGTLFTLKHGDKVESDVGKTTNENVIMDFETLTIDKVKAYIKHYLNLSGCDIGRIEDWKYLAGCPCLAAQLLCEIVQGENHEQNETKQTVLENVFISCHFFSGIGYVTDYDDKLTCLVECGIASLRQTQSVHYIQVNEPLAIRVVNTVLGIEFKSPAMTLTNRLFAKLNKHANASDMLKGKAWEYLILAQMLTYNGKKVIDLIKLFYNDYQILQLHQKPNEDSLKVTELPEWTYTATFNVESYYYGDVEMLSLLCNKSYEDGVDVISDWLASPENQKYILQPENEMCPDGLYIDGHHSHYWTLLFSAKFYSNA</sequence>
<proteinExistence type="predicted"/>
<dbReference type="OrthoDB" id="2420447at2759"/>
<protein>
    <submittedName>
        <fullName evidence="1">4935_t:CDS:1</fullName>
    </submittedName>
</protein>
<name>A0A9N9H8T0_9GLOM</name>
<keyword evidence="2" id="KW-1185">Reference proteome</keyword>
<evidence type="ECO:0000313" key="2">
    <source>
        <dbReference type="Proteomes" id="UP000789739"/>
    </source>
</evidence>
<comment type="caution">
    <text evidence="1">The sequence shown here is derived from an EMBL/GenBank/DDBJ whole genome shotgun (WGS) entry which is preliminary data.</text>
</comment>
<dbReference type="Proteomes" id="UP000789739">
    <property type="component" value="Unassembled WGS sequence"/>
</dbReference>
<gene>
    <name evidence="1" type="ORF">PBRASI_LOCUS10588</name>
</gene>